<dbReference type="GO" id="GO:0008422">
    <property type="term" value="F:beta-glucosidase activity"/>
    <property type="evidence" value="ECO:0007669"/>
    <property type="project" value="TreeGrafter"/>
</dbReference>
<evidence type="ECO:0000256" key="4">
    <source>
        <dbReference type="ARBA" id="ARBA00022801"/>
    </source>
</evidence>
<evidence type="ECO:0000256" key="5">
    <source>
        <dbReference type="ARBA" id="ARBA00023180"/>
    </source>
</evidence>
<dbReference type="OrthoDB" id="65569at2759"/>
<reference evidence="11" key="1">
    <citation type="submission" date="2021-04" db="EMBL/GenBank/DDBJ databases">
        <authorList>
            <person name="Tunstrom K."/>
        </authorList>
    </citation>
    <scope>NUCLEOTIDE SEQUENCE</scope>
</reference>
<dbReference type="GO" id="GO:0005975">
    <property type="term" value="P:carbohydrate metabolic process"/>
    <property type="evidence" value="ECO:0007669"/>
    <property type="project" value="InterPro"/>
</dbReference>
<evidence type="ECO:0000313" key="12">
    <source>
        <dbReference type="Proteomes" id="UP000691718"/>
    </source>
</evidence>
<evidence type="ECO:0000256" key="1">
    <source>
        <dbReference type="ARBA" id="ARBA00010838"/>
    </source>
</evidence>
<dbReference type="PANTHER" id="PTHR10353">
    <property type="entry name" value="GLYCOSYL HYDROLASE"/>
    <property type="match status" value="1"/>
</dbReference>
<sequence>MPWQHSLLLLYTVLSECESAKTQNLKRKFPNDFRFGAATAAYQIEGGWNADGKTESIWDHVAHTKPCAIDNCSNGDVAADSYHLHKRDVEIMRELGLDYYRFSLSWPRILPTGFPDKINEAGVQYYNNLIDEMLKYNIEPVVTIYHWDLPQKLQEMGGWTNPYIIDWYTDYARVAFELFGEKVKNWITVNEPEQICYFGYGNNLHAPLLNITGVADYLCAKNVLLAHAKAYHVYDEEYRPNQGGAIFISISAQYYDYEFKEYKDAAEDANDFTWAIYSHPIFSKYGDFPSSVKERVKAKSIQQGFPRSRLPELTPTEIETIRGSSDYFGLNHYFTFYVYRNESVKGLYPCPSKDDDLEVAIYQKEEWKGGQINVNKIVPSGFYKLLTKIKNYYNNPPVIITENGFATKRGLDDDDRVTYITLYINAMLDAIDDGSDIRSYTVWSMMDSLEWLGGFSECYGLYEVDFESPQRTRTPRKSAFVYKQIVRTRELDWHYEPDTDVITIDEGH</sequence>
<dbReference type="InterPro" id="IPR033132">
    <property type="entry name" value="GH_1_N_CS"/>
</dbReference>
<feature type="chain" id="PRO_5035870779" description="beta-glucosidase" evidence="10">
    <location>
        <begin position="20"/>
        <end position="508"/>
    </location>
</feature>
<keyword evidence="4 9" id="KW-0378">Hydrolase</keyword>
<accession>A0A8S3X7Q1</accession>
<evidence type="ECO:0000256" key="10">
    <source>
        <dbReference type="SAM" id="SignalP"/>
    </source>
</evidence>
<evidence type="ECO:0000256" key="7">
    <source>
        <dbReference type="PROSITE-ProRule" id="PRU10055"/>
    </source>
</evidence>
<evidence type="ECO:0000256" key="9">
    <source>
        <dbReference type="RuleBase" id="RU004468"/>
    </source>
</evidence>
<dbReference type="PROSITE" id="PS00653">
    <property type="entry name" value="GLYCOSYL_HYDROL_F1_2"/>
    <property type="match status" value="1"/>
</dbReference>
<dbReference type="Proteomes" id="UP000691718">
    <property type="component" value="Unassembled WGS sequence"/>
</dbReference>
<comment type="caution">
    <text evidence="11">The sequence shown here is derived from an EMBL/GenBank/DDBJ whole genome shotgun (WGS) entry which is preliminary data.</text>
</comment>
<dbReference type="InterPro" id="IPR001360">
    <property type="entry name" value="Glyco_hydro_1"/>
</dbReference>
<evidence type="ECO:0000256" key="3">
    <source>
        <dbReference type="ARBA" id="ARBA00012744"/>
    </source>
</evidence>
<name>A0A8S3X7Q1_PARAO</name>
<dbReference type="FunFam" id="3.20.20.80:FF:000013">
    <property type="entry name" value="lactase-phlorizin hydrolase"/>
    <property type="match status" value="1"/>
</dbReference>
<comment type="subunit">
    <text evidence="2">Homodimer.</text>
</comment>
<organism evidence="11 12">
    <name type="scientific">Parnassius apollo</name>
    <name type="common">Apollo butterfly</name>
    <name type="synonym">Papilio apollo</name>
    <dbReference type="NCBI Taxonomy" id="110799"/>
    <lineage>
        <taxon>Eukaryota</taxon>
        <taxon>Metazoa</taxon>
        <taxon>Ecdysozoa</taxon>
        <taxon>Arthropoda</taxon>
        <taxon>Hexapoda</taxon>
        <taxon>Insecta</taxon>
        <taxon>Pterygota</taxon>
        <taxon>Neoptera</taxon>
        <taxon>Endopterygota</taxon>
        <taxon>Lepidoptera</taxon>
        <taxon>Glossata</taxon>
        <taxon>Ditrysia</taxon>
        <taxon>Papilionoidea</taxon>
        <taxon>Papilionidae</taxon>
        <taxon>Parnassiinae</taxon>
        <taxon>Parnassini</taxon>
        <taxon>Parnassius</taxon>
        <taxon>Parnassius</taxon>
    </lineage>
</organism>
<dbReference type="EMBL" id="CAJQZP010000935">
    <property type="protein sequence ID" value="CAG4997872.1"/>
    <property type="molecule type" value="Genomic_DNA"/>
</dbReference>
<keyword evidence="5" id="KW-0325">Glycoprotein</keyword>
<evidence type="ECO:0000313" key="11">
    <source>
        <dbReference type="EMBL" id="CAG4997872.1"/>
    </source>
</evidence>
<dbReference type="PANTHER" id="PTHR10353:SF36">
    <property type="entry name" value="LP05116P"/>
    <property type="match status" value="1"/>
</dbReference>
<dbReference type="Pfam" id="PF00232">
    <property type="entry name" value="Glyco_hydro_1"/>
    <property type="match status" value="1"/>
</dbReference>
<dbReference type="AlphaFoldDB" id="A0A8S3X7Q1"/>
<comment type="similarity">
    <text evidence="1 8">Belongs to the glycosyl hydrolase 1 family.</text>
</comment>
<dbReference type="InterPro" id="IPR018120">
    <property type="entry name" value="Glyco_hydro_1_AS"/>
</dbReference>
<keyword evidence="6 9" id="KW-0326">Glycosidase</keyword>
<feature type="signal peptide" evidence="10">
    <location>
        <begin position="1"/>
        <end position="19"/>
    </location>
</feature>
<dbReference type="EC" id="3.2.1.21" evidence="3"/>
<keyword evidence="10" id="KW-0732">Signal</keyword>
<feature type="active site" description="Nucleophile" evidence="7">
    <location>
        <position position="402"/>
    </location>
</feature>
<keyword evidence="12" id="KW-1185">Reference proteome</keyword>
<proteinExistence type="inferred from homology"/>
<evidence type="ECO:0000256" key="2">
    <source>
        <dbReference type="ARBA" id="ARBA00011738"/>
    </source>
</evidence>
<gene>
    <name evidence="11" type="ORF">PAPOLLO_LOCUS13263</name>
</gene>
<protein>
    <recommendedName>
        <fullName evidence="3">beta-glucosidase</fullName>
        <ecNumber evidence="3">3.2.1.21</ecNumber>
    </recommendedName>
</protein>
<evidence type="ECO:0000256" key="6">
    <source>
        <dbReference type="ARBA" id="ARBA00023295"/>
    </source>
</evidence>
<dbReference type="PROSITE" id="PS00572">
    <property type="entry name" value="GLYCOSYL_HYDROL_F1_1"/>
    <property type="match status" value="1"/>
</dbReference>
<evidence type="ECO:0000256" key="8">
    <source>
        <dbReference type="RuleBase" id="RU003690"/>
    </source>
</evidence>